<organism evidence="1 2">
    <name type="scientific">Basilea psittacipulmonis DSM 24701</name>
    <dbReference type="NCBI Taxonomy" id="1072685"/>
    <lineage>
        <taxon>Bacteria</taxon>
        <taxon>Pseudomonadati</taxon>
        <taxon>Pseudomonadota</taxon>
        <taxon>Betaproteobacteria</taxon>
        <taxon>Burkholderiales</taxon>
        <taxon>Alcaligenaceae</taxon>
        <taxon>Basilea</taxon>
    </lineage>
</organism>
<dbReference type="Proteomes" id="UP000028945">
    <property type="component" value="Chromosome"/>
</dbReference>
<reference evidence="1 2" key="1">
    <citation type="journal article" date="2014" name="BMC Genomics">
        <title>A genomic perspective on a new bacterial genus and species from the Alcaligenaceae family, Basilea psittacipulmonis.</title>
        <authorList>
            <person name="Whiteson K.L."/>
            <person name="Hernandez D."/>
            <person name="Lazarevic V."/>
            <person name="Gaia N."/>
            <person name="Farinelli L."/>
            <person name="Francois P."/>
            <person name="Pilo P."/>
            <person name="Frey J."/>
            <person name="Schrenzel J."/>
        </authorList>
    </citation>
    <scope>NUCLEOTIDE SEQUENCE [LARGE SCALE GENOMIC DNA]</scope>
    <source>
        <strain evidence="1 2">DSM 24701</strain>
    </source>
</reference>
<dbReference type="OrthoDB" id="9154115at2"/>
<gene>
    <name evidence="1" type="ORF">IX83_03065</name>
</gene>
<evidence type="ECO:0000313" key="2">
    <source>
        <dbReference type="Proteomes" id="UP000028945"/>
    </source>
</evidence>
<name>A0A077DC31_9BURK</name>
<proteinExistence type="predicted"/>
<sequence>MPKHTLYFPPTSKQLYISGIVALNIISPEGTGDWHSFAVFCNEKNLNPKYKYRHIFGEGQPPHRNTNPYLGDRGIYDATDILHRMGYDPENTPVWAANHARAVVDCLYTAVLDNGITNSVILDEWFPAIEDKEKVYELIDILKPQLDERRRGVLEKWIQENPITE</sequence>
<dbReference type="AlphaFoldDB" id="A0A077DC31"/>
<dbReference type="HOGENOM" id="CLU_138469_0_0_4"/>
<dbReference type="RefSeq" id="WP_038499019.1">
    <property type="nucleotide sequence ID" value="NZ_CP009238.1"/>
</dbReference>
<dbReference type="KEGG" id="bpsi:IX83_03065"/>
<accession>A0A077DC31</accession>
<keyword evidence="2" id="KW-1185">Reference proteome</keyword>
<dbReference type="EMBL" id="CP009238">
    <property type="protein sequence ID" value="AIL32425.1"/>
    <property type="molecule type" value="Genomic_DNA"/>
</dbReference>
<protein>
    <submittedName>
        <fullName evidence="1">Uncharacterized protein</fullName>
    </submittedName>
</protein>
<dbReference type="eggNOG" id="ENOG50334RD">
    <property type="taxonomic scope" value="Bacteria"/>
</dbReference>
<evidence type="ECO:0000313" key="1">
    <source>
        <dbReference type="EMBL" id="AIL32425.1"/>
    </source>
</evidence>